<accession>A0A0C3C9H5</accession>
<protein>
    <submittedName>
        <fullName evidence="7">Uncharacterized protein</fullName>
    </submittedName>
</protein>
<feature type="compositionally biased region" description="Gly residues" evidence="5">
    <location>
        <begin position="329"/>
        <end position="338"/>
    </location>
</feature>
<dbReference type="PANTHER" id="PTHR23112">
    <property type="entry name" value="G PROTEIN-COUPLED RECEPTOR 157-RELATED"/>
    <property type="match status" value="1"/>
</dbReference>
<dbReference type="GO" id="GO:0004930">
    <property type="term" value="F:G protein-coupled receptor activity"/>
    <property type="evidence" value="ECO:0007669"/>
    <property type="project" value="TreeGrafter"/>
</dbReference>
<sequence length="384" mass="41995">MPFTFGERLGMFFPIEGGCFSAVAVSLVLFIALFKWLRRSVSSFGRGNRRGPDATDNSIFLNLMLADLIQALGYLPIIKWMVNGAITEGRLCTAQAVVKQVGIVGVATTSLAIAVHTFCVLVLRWSAPNYISKLVVLMIWIFTALVIGIPNIIHMKVQYYGNTGYWCWIKSEFKTEQIVTEYFYPAVYIICILPNSLSRWLSFSGFNVPYQFILAANTIFSLSGMFNAILFFLTRPDLVVGPSDSPPPTQDPTDPRILGQSHHHRDETELTSYSSQKFGSLPTGARSPGGVGGFPDNFYVAPDLEKDYNSHSSGYLRTYNSNSRMLPAEGGGGGGGSLGASPFVRDSDSTSHVPSNLSGERSYGDFRSMAAVPVEGETYGHLPG</sequence>
<evidence type="ECO:0000256" key="6">
    <source>
        <dbReference type="SAM" id="Phobius"/>
    </source>
</evidence>
<feature type="transmembrane region" description="Helical" evidence="6">
    <location>
        <begin position="213"/>
        <end position="233"/>
    </location>
</feature>
<dbReference type="GO" id="GO:0005886">
    <property type="term" value="C:plasma membrane"/>
    <property type="evidence" value="ECO:0007669"/>
    <property type="project" value="TreeGrafter"/>
</dbReference>
<dbReference type="EMBL" id="KN831772">
    <property type="protein sequence ID" value="KIM45490.1"/>
    <property type="molecule type" value="Genomic_DNA"/>
</dbReference>
<feature type="transmembrane region" description="Helical" evidence="6">
    <location>
        <begin position="58"/>
        <end position="82"/>
    </location>
</feature>
<feature type="transmembrane region" description="Helical" evidence="6">
    <location>
        <begin position="102"/>
        <end position="123"/>
    </location>
</feature>
<keyword evidence="4 6" id="KW-0472">Membrane</keyword>
<proteinExistence type="predicted"/>
<comment type="subcellular location">
    <subcellularLocation>
        <location evidence="1">Membrane</location>
        <topology evidence="1">Multi-pass membrane protein</topology>
    </subcellularLocation>
</comment>
<dbReference type="AlphaFoldDB" id="A0A0C3C9H5"/>
<name>A0A0C3C9H5_HEBCY</name>
<evidence type="ECO:0000256" key="4">
    <source>
        <dbReference type="ARBA" id="ARBA00023136"/>
    </source>
</evidence>
<evidence type="ECO:0000256" key="3">
    <source>
        <dbReference type="ARBA" id="ARBA00022989"/>
    </source>
</evidence>
<dbReference type="Proteomes" id="UP000053424">
    <property type="component" value="Unassembled WGS sequence"/>
</dbReference>
<feature type="region of interest" description="Disordered" evidence="5">
    <location>
        <begin position="326"/>
        <end position="360"/>
    </location>
</feature>
<reference evidence="7 8" key="1">
    <citation type="submission" date="2014-04" db="EMBL/GenBank/DDBJ databases">
        <authorList>
            <consortium name="DOE Joint Genome Institute"/>
            <person name="Kuo A."/>
            <person name="Gay G."/>
            <person name="Dore J."/>
            <person name="Kohler A."/>
            <person name="Nagy L.G."/>
            <person name="Floudas D."/>
            <person name="Copeland A."/>
            <person name="Barry K.W."/>
            <person name="Cichocki N."/>
            <person name="Veneault-Fourrey C."/>
            <person name="LaButti K."/>
            <person name="Lindquist E.A."/>
            <person name="Lipzen A."/>
            <person name="Lundell T."/>
            <person name="Morin E."/>
            <person name="Murat C."/>
            <person name="Sun H."/>
            <person name="Tunlid A."/>
            <person name="Henrissat B."/>
            <person name="Grigoriev I.V."/>
            <person name="Hibbett D.S."/>
            <person name="Martin F."/>
            <person name="Nordberg H.P."/>
            <person name="Cantor M.N."/>
            <person name="Hua S.X."/>
        </authorList>
    </citation>
    <scope>NUCLEOTIDE SEQUENCE [LARGE SCALE GENOMIC DNA]</scope>
    <source>
        <strain evidence="8">h7</strain>
    </source>
</reference>
<dbReference type="GO" id="GO:0007189">
    <property type="term" value="P:adenylate cyclase-activating G protein-coupled receptor signaling pathway"/>
    <property type="evidence" value="ECO:0007669"/>
    <property type="project" value="TreeGrafter"/>
</dbReference>
<evidence type="ECO:0000256" key="5">
    <source>
        <dbReference type="SAM" id="MobiDB-lite"/>
    </source>
</evidence>
<feature type="transmembrane region" description="Helical" evidence="6">
    <location>
        <begin position="12"/>
        <end position="37"/>
    </location>
</feature>
<evidence type="ECO:0000256" key="1">
    <source>
        <dbReference type="ARBA" id="ARBA00004141"/>
    </source>
</evidence>
<feature type="transmembrane region" description="Helical" evidence="6">
    <location>
        <begin position="182"/>
        <end position="201"/>
    </location>
</feature>
<feature type="compositionally biased region" description="Polar residues" evidence="5">
    <location>
        <begin position="350"/>
        <end position="359"/>
    </location>
</feature>
<feature type="transmembrane region" description="Helical" evidence="6">
    <location>
        <begin position="135"/>
        <end position="153"/>
    </location>
</feature>
<dbReference type="STRING" id="686832.A0A0C3C9H5"/>
<gene>
    <name evidence="7" type="ORF">M413DRAFT_24685</name>
</gene>
<reference evidence="8" key="2">
    <citation type="submission" date="2015-01" db="EMBL/GenBank/DDBJ databases">
        <title>Evolutionary Origins and Diversification of the Mycorrhizal Mutualists.</title>
        <authorList>
            <consortium name="DOE Joint Genome Institute"/>
            <consortium name="Mycorrhizal Genomics Consortium"/>
            <person name="Kohler A."/>
            <person name="Kuo A."/>
            <person name="Nagy L.G."/>
            <person name="Floudas D."/>
            <person name="Copeland A."/>
            <person name="Barry K.W."/>
            <person name="Cichocki N."/>
            <person name="Veneault-Fourrey C."/>
            <person name="LaButti K."/>
            <person name="Lindquist E.A."/>
            <person name="Lipzen A."/>
            <person name="Lundell T."/>
            <person name="Morin E."/>
            <person name="Murat C."/>
            <person name="Riley R."/>
            <person name="Ohm R."/>
            <person name="Sun H."/>
            <person name="Tunlid A."/>
            <person name="Henrissat B."/>
            <person name="Grigoriev I.V."/>
            <person name="Hibbett D.S."/>
            <person name="Martin F."/>
        </authorList>
    </citation>
    <scope>NUCLEOTIDE SEQUENCE [LARGE SCALE GENOMIC DNA]</scope>
    <source>
        <strain evidence="8">h7</strain>
    </source>
</reference>
<evidence type="ECO:0000313" key="8">
    <source>
        <dbReference type="Proteomes" id="UP000053424"/>
    </source>
</evidence>
<keyword evidence="3 6" id="KW-1133">Transmembrane helix</keyword>
<dbReference type="HOGENOM" id="CLU_027149_0_2_1"/>
<dbReference type="PANTHER" id="PTHR23112:SF37">
    <property type="entry name" value="G PROTEIN-COUPLED RECEPTOR GPR1"/>
    <property type="match status" value="1"/>
</dbReference>
<feature type="region of interest" description="Disordered" evidence="5">
    <location>
        <begin position="242"/>
        <end position="289"/>
    </location>
</feature>
<keyword evidence="2 6" id="KW-0812">Transmembrane</keyword>
<evidence type="ECO:0000256" key="2">
    <source>
        <dbReference type="ARBA" id="ARBA00022692"/>
    </source>
</evidence>
<keyword evidence="8" id="KW-1185">Reference proteome</keyword>
<evidence type="ECO:0000313" key="7">
    <source>
        <dbReference type="EMBL" id="KIM45490.1"/>
    </source>
</evidence>
<dbReference type="OrthoDB" id="100006at2759"/>
<dbReference type="Gene3D" id="1.20.1070.10">
    <property type="entry name" value="Rhodopsin 7-helix transmembrane proteins"/>
    <property type="match status" value="1"/>
</dbReference>
<organism evidence="7 8">
    <name type="scientific">Hebeloma cylindrosporum</name>
    <dbReference type="NCBI Taxonomy" id="76867"/>
    <lineage>
        <taxon>Eukaryota</taxon>
        <taxon>Fungi</taxon>
        <taxon>Dikarya</taxon>
        <taxon>Basidiomycota</taxon>
        <taxon>Agaricomycotina</taxon>
        <taxon>Agaricomycetes</taxon>
        <taxon>Agaricomycetidae</taxon>
        <taxon>Agaricales</taxon>
        <taxon>Agaricineae</taxon>
        <taxon>Hymenogastraceae</taxon>
        <taxon>Hebeloma</taxon>
    </lineage>
</organism>